<evidence type="ECO:0000256" key="1">
    <source>
        <dbReference type="ARBA" id="ARBA00004123"/>
    </source>
</evidence>
<dbReference type="GO" id="GO:0006289">
    <property type="term" value="P:nucleotide-excision repair"/>
    <property type="evidence" value="ECO:0007669"/>
    <property type="project" value="InterPro"/>
</dbReference>
<evidence type="ECO:0000256" key="8">
    <source>
        <dbReference type="RuleBase" id="RU364024"/>
    </source>
</evidence>
<keyword evidence="4 8" id="KW-0805">Transcription regulation</keyword>
<dbReference type="InterPro" id="IPR004598">
    <property type="entry name" value="TFIIH_p52/Tfb2"/>
</dbReference>
<sequence length="155" mass="17937">MAAHFVCSICLLVPTLNSSRTLNNCDATKVEYQLPNLIVGAITKESLYNAFENGITAEQIISFLEQNAHPRVAERVPSVPENVTDQIRLWESDLNRVEMTESYYYDEFPSRDVFEGACDCAREWNGLLWEDSKKMHMVVKTEVHPHVRDYLRRQK</sequence>
<protein>
    <recommendedName>
        <fullName evidence="8">RNA polymerase II transcription factor B subunit 2</fullName>
    </recommendedName>
</protein>
<keyword evidence="7 8" id="KW-0539">Nucleus</keyword>
<evidence type="ECO:0000256" key="3">
    <source>
        <dbReference type="ARBA" id="ARBA00022763"/>
    </source>
</evidence>
<feature type="signal peptide" evidence="9">
    <location>
        <begin position="1"/>
        <end position="18"/>
    </location>
</feature>
<dbReference type="GO" id="GO:0005675">
    <property type="term" value="C:transcription factor TFIIH holo complex"/>
    <property type="evidence" value="ECO:0007669"/>
    <property type="project" value="TreeGrafter"/>
</dbReference>
<dbReference type="Pfam" id="PF03849">
    <property type="entry name" value="Tfb2"/>
    <property type="match status" value="1"/>
</dbReference>
<comment type="subcellular location">
    <subcellularLocation>
        <location evidence="1 8">Nucleus</location>
    </subcellularLocation>
</comment>
<comment type="similarity">
    <text evidence="2 8">Belongs to the TFB2 family.</text>
</comment>
<organism evidence="11 12">
    <name type="scientific">Crotalaria pallida</name>
    <name type="common">Smooth rattlebox</name>
    <name type="synonym">Crotalaria striata</name>
    <dbReference type="NCBI Taxonomy" id="3830"/>
    <lineage>
        <taxon>Eukaryota</taxon>
        <taxon>Viridiplantae</taxon>
        <taxon>Streptophyta</taxon>
        <taxon>Embryophyta</taxon>
        <taxon>Tracheophyta</taxon>
        <taxon>Spermatophyta</taxon>
        <taxon>Magnoliopsida</taxon>
        <taxon>eudicotyledons</taxon>
        <taxon>Gunneridae</taxon>
        <taxon>Pentapetalae</taxon>
        <taxon>rosids</taxon>
        <taxon>fabids</taxon>
        <taxon>Fabales</taxon>
        <taxon>Fabaceae</taxon>
        <taxon>Papilionoideae</taxon>
        <taxon>50 kb inversion clade</taxon>
        <taxon>genistoids sensu lato</taxon>
        <taxon>core genistoids</taxon>
        <taxon>Crotalarieae</taxon>
        <taxon>Crotalaria</taxon>
    </lineage>
</organism>
<evidence type="ECO:0000259" key="10">
    <source>
        <dbReference type="Pfam" id="PF18307"/>
    </source>
</evidence>
<keyword evidence="9" id="KW-0732">Signal</keyword>
<feature type="chain" id="PRO_5043055620" description="RNA polymerase II transcription factor B subunit 2" evidence="9">
    <location>
        <begin position="19"/>
        <end position="155"/>
    </location>
</feature>
<keyword evidence="3 8" id="KW-0227">DNA damage</keyword>
<comment type="function">
    <text evidence="8">Component of the general transcription and DNA repair factor IIH (TFIIH) core complex which is involved in general and transcription-coupled nucleotide excision repair (NER) of damaged DNA.</text>
</comment>
<name>A0AAN9EA92_CROPI</name>
<dbReference type="Pfam" id="PF18307">
    <property type="entry name" value="Tfb2_C"/>
    <property type="match status" value="1"/>
</dbReference>
<dbReference type="Proteomes" id="UP001372338">
    <property type="component" value="Unassembled WGS sequence"/>
</dbReference>
<feature type="domain" description="Transcription factor Tfb2 C-terminal" evidence="10">
    <location>
        <begin position="85"/>
        <end position="152"/>
    </location>
</feature>
<evidence type="ECO:0000256" key="2">
    <source>
        <dbReference type="ARBA" id="ARBA00007132"/>
    </source>
</evidence>
<dbReference type="EMBL" id="JAYWIO010000007">
    <property type="protein sequence ID" value="KAK7252025.1"/>
    <property type="molecule type" value="Genomic_DNA"/>
</dbReference>
<evidence type="ECO:0000256" key="5">
    <source>
        <dbReference type="ARBA" id="ARBA00023163"/>
    </source>
</evidence>
<dbReference type="Gene3D" id="3.30.70.2610">
    <property type="match status" value="1"/>
</dbReference>
<evidence type="ECO:0000256" key="9">
    <source>
        <dbReference type="SAM" id="SignalP"/>
    </source>
</evidence>
<evidence type="ECO:0000313" key="11">
    <source>
        <dbReference type="EMBL" id="KAK7252025.1"/>
    </source>
</evidence>
<gene>
    <name evidence="11" type="ORF">RIF29_35703</name>
</gene>
<keyword evidence="6 8" id="KW-0234">DNA repair</keyword>
<dbReference type="PANTHER" id="PTHR13152">
    <property type="entry name" value="TFIIH, POLYPEPTIDE 4"/>
    <property type="match status" value="1"/>
</dbReference>
<dbReference type="GO" id="GO:0003690">
    <property type="term" value="F:double-stranded DNA binding"/>
    <property type="evidence" value="ECO:0007669"/>
    <property type="project" value="TreeGrafter"/>
</dbReference>
<dbReference type="InterPro" id="IPR040662">
    <property type="entry name" value="Tfb2_C"/>
</dbReference>
<dbReference type="PANTHER" id="PTHR13152:SF0">
    <property type="entry name" value="GENERAL TRANSCRIPTION FACTOR IIH SUBUNIT 4"/>
    <property type="match status" value="1"/>
</dbReference>
<dbReference type="AlphaFoldDB" id="A0AAN9EA92"/>
<evidence type="ECO:0000256" key="4">
    <source>
        <dbReference type="ARBA" id="ARBA00023015"/>
    </source>
</evidence>
<keyword evidence="12" id="KW-1185">Reference proteome</keyword>
<evidence type="ECO:0000256" key="7">
    <source>
        <dbReference type="ARBA" id="ARBA00023242"/>
    </source>
</evidence>
<comment type="caution">
    <text evidence="11">The sequence shown here is derived from an EMBL/GenBank/DDBJ whole genome shotgun (WGS) entry which is preliminary data.</text>
</comment>
<dbReference type="GO" id="GO:0000439">
    <property type="term" value="C:transcription factor TFIIH core complex"/>
    <property type="evidence" value="ECO:0007669"/>
    <property type="project" value="InterPro"/>
</dbReference>
<evidence type="ECO:0000313" key="12">
    <source>
        <dbReference type="Proteomes" id="UP001372338"/>
    </source>
</evidence>
<reference evidence="11 12" key="1">
    <citation type="submission" date="2024-01" db="EMBL/GenBank/DDBJ databases">
        <title>The genomes of 5 underutilized Papilionoideae crops provide insights into root nodulation and disease resistanc.</title>
        <authorList>
            <person name="Yuan L."/>
        </authorList>
    </citation>
    <scope>NUCLEOTIDE SEQUENCE [LARGE SCALE GENOMIC DNA]</scope>
    <source>
        <strain evidence="11">ZHUSHIDOU_FW_LH</strain>
        <tissue evidence="11">Leaf</tissue>
    </source>
</reference>
<evidence type="ECO:0000256" key="6">
    <source>
        <dbReference type="ARBA" id="ARBA00023204"/>
    </source>
</evidence>
<keyword evidence="5 8" id="KW-0804">Transcription</keyword>
<dbReference type="GO" id="GO:0001671">
    <property type="term" value="F:ATPase activator activity"/>
    <property type="evidence" value="ECO:0007669"/>
    <property type="project" value="InterPro"/>
</dbReference>
<proteinExistence type="inferred from homology"/>
<accession>A0AAN9EA92</accession>